<proteinExistence type="predicted"/>
<evidence type="ECO:0000313" key="3">
    <source>
        <dbReference type="Proteomes" id="UP001500058"/>
    </source>
</evidence>
<evidence type="ECO:0000259" key="1">
    <source>
        <dbReference type="Pfam" id="PF22322"/>
    </source>
</evidence>
<name>A0ABN3IZN9_9ACTN</name>
<dbReference type="Pfam" id="PF22322">
    <property type="entry name" value="DUF6973"/>
    <property type="match status" value="1"/>
</dbReference>
<accession>A0ABN3IZN9</accession>
<feature type="domain" description="DUF6973" evidence="1">
    <location>
        <begin position="474"/>
        <end position="540"/>
    </location>
</feature>
<dbReference type="Proteomes" id="UP001500058">
    <property type="component" value="Unassembled WGS sequence"/>
</dbReference>
<evidence type="ECO:0000313" key="2">
    <source>
        <dbReference type="EMBL" id="GAA2418474.1"/>
    </source>
</evidence>
<comment type="caution">
    <text evidence="2">The sequence shown here is derived from an EMBL/GenBank/DDBJ whole genome shotgun (WGS) entry which is preliminary data.</text>
</comment>
<dbReference type="EMBL" id="BAAATJ010000045">
    <property type="protein sequence ID" value="GAA2418474.1"/>
    <property type="molecule type" value="Genomic_DNA"/>
</dbReference>
<dbReference type="InterPro" id="IPR054246">
    <property type="entry name" value="DUF6973"/>
</dbReference>
<protein>
    <recommendedName>
        <fullName evidence="1">DUF6973 domain-containing protein</fullName>
    </recommendedName>
</protein>
<dbReference type="RefSeq" id="WP_344633960.1">
    <property type="nucleotide sequence ID" value="NZ_BAAATJ010000045.1"/>
</dbReference>
<gene>
    <name evidence="2" type="ORF">GCM10010420_56190</name>
</gene>
<keyword evidence="3" id="KW-1185">Reference proteome</keyword>
<organism evidence="2 3">
    <name type="scientific">Streptomyces glaucosporus</name>
    <dbReference type="NCBI Taxonomy" id="284044"/>
    <lineage>
        <taxon>Bacteria</taxon>
        <taxon>Bacillati</taxon>
        <taxon>Actinomycetota</taxon>
        <taxon>Actinomycetes</taxon>
        <taxon>Kitasatosporales</taxon>
        <taxon>Streptomycetaceae</taxon>
        <taxon>Streptomyces</taxon>
    </lineage>
</organism>
<reference evidence="2 3" key="1">
    <citation type="journal article" date="2019" name="Int. J. Syst. Evol. Microbiol.">
        <title>The Global Catalogue of Microorganisms (GCM) 10K type strain sequencing project: providing services to taxonomists for standard genome sequencing and annotation.</title>
        <authorList>
            <consortium name="The Broad Institute Genomics Platform"/>
            <consortium name="The Broad Institute Genome Sequencing Center for Infectious Disease"/>
            <person name="Wu L."/>
            <person name="Ma J."/>
        </authorList>
    </citation>
    <scope>NUCLEOTIDE SEQUENCE [LARGE SCALE GENOMIC DNA]</scope>
    <source>
        <strain evidence="2 3">JCM 6921</strain>
    </source>
</reference>
<sequence length="565" mass="62604">MNPDRTRSCKGPWIIKALHRASGNPEPSPITQPPVLAVSHCLWDSVGFLGFSTDDLQFKDDGIIRPGVRQFSARLWNIPDGEDWVAIAQRSPAVIKRQYFNRPTRIVDKGALGLWGEFDVLETDDVPAWYWGHMEPVEGGPSGFTRYRSRLWGLSLSDDWKAGARQTPALIEGHYFDQPTEIEDLGVGGLYGLFDVSHESSTSPALVAQAMGPNDCSYCLIDTLPPQGNVVRVNLTTTMLVREGTPYLYSVVTRDDDSVDFPDGVVMTIQDPSGTTYDRDIQDDNQFVMMSGSSIRCLIIKDPEPGNWTMRMSVPSDAGFRCECNTVPDADVFDTMVETWQQLAENQGIATRDVSGGQIAAYLAVAATTLLLPFPLGLAARGLILAVTGVGWLGFTHSGTKAAVSQNMTEVAGILSKVMKDLKEEGFSALGKYVYLVGKNISYEEYQVILRYPANLFQWLGVHRRVYQVVEHMTDAEEQNAVRHVYWQCLLKKRLGEEFAIAMGDAHERGRPGSDADNRADEINNGIGLRLADEVESEEECLQRAREMWAAGQLAKRVDLEADPT</sequence>